<evidence type="ECO:0000313" key="6">
    <source>
        <dbReference type="EMBL" id="BBI37217.1"/>
    </source>
</evidence>
<dbReference type="Gene3D" id="3.90.1180.10">
    <property type="entry name" value="Ribosomal protein L13"/>
    <property type="match status" value="1"/>
</dbReference>
<comment type="similarity">
    <text evidence="1 4 5">Belongs to the universal ribosomal protein uL13 family.</text>
</comment>
<dbReference type="SUPFAM" id="SSF52161">
    <property type="entry name" value="Ribosomal protein L13"/>
    <property type="match status" value="1"/>
</dbReference>
<evidence type="ECO:0000256" key="2">
    <source>
        <dbReference type="ARBA" id="ARBA00022980"/>
    </source>
</evidence>
<dbReference type="AlphaFoldDB" id="A0A455TQ06"/>
<keyword evidence="3 4" id="KW-0687">Ribonucleoprotein</keyword>
<protein>
    <recommendedName>
        <fullName evidence="4">Large ribosomal subunit protein uL13c</fullName>
    </recommendedName>
</protein>
<dbReference type="PANTHER" id="PTHR11545:SF2">
    <property type="entry name" value="LARGE RIBOSOMAL SUBUNIT PROTEIN UL13M"/>
    <property type="match status" value="1"/>
</dbReference>
<dbReference type="GO" id="GO:0003729">
    <property type="term" value="F:mRNA binding"/>
    <property type="evidence" value="ECO:0007669"/>
    <property type="project" value="TreeGrafter"/>
</dbReference>
<keyword evidence="2 4" id="KW-0689">Ribosomal protein</keyword>
<dbReference type="PANTHER" id="PTHR11545">
    <property type="entry name" value="RIBOSOMAL PROTEIN L13"/>
    <property type="match status" value="1"/>
</dbReference>
<proteinExistence type="inferred from homology"/>
<evidence type="ECO:0000256" key="4">
    <source>
        <dbReference type="HAMAP-Rule" id="MF_01366"/>
    </source>
</evidence>
<dbReference type="NCBIfam" id="TIGR01066">
    <property type="entry name" value="rplM_bact"/>
    <property type="match status" value="1"/>
</dbReference>
<dbReference type="GO" id="GO:0009507">
    <property type="term" value="C:chloroplast"/>
    <property type="evidence" value="ECO:0007669"/>
    <property type="project" value="UniProtKB-SubCell"/>
</dbReference>
<dbReference type="GO" id="GO:0022625">
    <property type="term" value="C:cytosolic large ribosomal subunit"/>
    <property type="evidence" value="ECO:0007669"/>
    <property type="project" value="TreeGrafter"/>
</dbReference>
<dbReference type="InterPro" id="IPR005823">
    <property type="entry name" value="Ribosomal_uL13_bac-type"/>
</dbReference>
<dbReference type="EMBL" id="AB807662">
    <property type="protein sequence ID" value="BBI37217.1"/>
    <property type="molecule type" value="Genomic_DNA"/>
</dbReference>
<dbReference type="GO" id="GO:0003735">
    <property type="term" value="F:structural constituent of ribosome"/>
    <property type="evidence" value="ECO:0007669"/>
    <property type="project" value="InterPro"/>
</dbReference>
<comment type="subunit">
    <text evidence="4">Part of the 50S ribosomal subunit.</text>
</comment>
<dbReference type="Pfam" id="PF00572">
    <property type="entry name" value="Ribosomal_L13"/>
    <property type="match status" value="1"/>
</dbReference>
<dbReference type="PIRSF" id="PIRSF002181">
    <property type="entry name" value="Ribosomal_L13"/>
    <property type="match status" value="1"/>
</dbReference>
<dbReference type="InterPro" id="IPR036899">
    <property type="entry name" value="Ribosomal_uL13_sf"/>
</dbReference>
<dbReference type="PROSITE" id="PS00783">
    <property type="entry name" value="RIBOSOMAL_L13"/>
    <property type="match status" value="1"/>
</dbReference>
<dbReference type="InterPro" id="IPR023563">
    <property type="entry name" value="Ribosomal_uL13_CS"/>
</dbReference>
<reference evidence="6" key="1">
    <citation type="journal article" date="2019" name="Mar. Drugs">
        <title>In Silico Analysis of Relationship between Proteins from Plastid Genome of Red Alga Palmaria sp. (Japan) and Angiotensin I Converting Enzyme Inhibitory Peptides.</title>
        <authorList>
            <person name="Kumagai Y."/>
            <person name="Miyabe Y."/>
            <person name="Takeda T."/>
            <person name="Adachi K."/>
            <person name="Yasui H."/>
            <person name="Kishimura H."/>
        </authorList>
    </citation>
    <scope>NUCLEOTIDE SEQUENCE</scope>
</reference>
<keyword evidence="6" id="KW-0150">Chloroplast</keyword>
<organism evidence="6">
    <name type="scientific">Palmaria palmata</name>
    <name type="common">Dulse</name>
    <name type="synonym">Rhodymenia palmata</name>
    <dbReference type="NCBI Taxonomy" id="2822"/>
    <lineage>
        <taxon>Eukaryota</taxon>
        <taxon>Rhodophyta</taxon>
        <taxon>Florideophyceae</taxon>
        <taxon>Nemaliophycidae</taxon>
        <taxon>Palmariales</taxon>
        <taxon>Palmariaceae</taxon>
        <taxon>Palmaria</taxon>
    </lineage>
</organism>
<dbReference type="InterPro" id="IPR005822">
    <property type="entry name" value="Ribosomal_uL13"/>
</dbReference>
<dbReference type="GO" id="GO:0006412">
    <property type="term" value="P:translation"/>
    <property type="evidence" value="ECO:0007669"/>
    <property type="project" value="UniProtKB-UniRule"/>
</dbReference>
<comment type="subcellular location">
    <subcellularLocation>
        <location evidence="4">Plastid</location>
        <location evidence="4">Chloroplast</location>
    </subcellularLocation>
</comment>
<sequence>MNNTQISVPKTRNKWYVIDAKAKNLGRLSSQAASLLRGKNHVDYSPSVSPETHIIIINTQYIEVTGRKKYQKIYYRHSGRPGSLKTETFDELQNRIPNRIIEQAIRKMLPKGPLGRKLFKNLKVYANDAHPHQAQNPVKIQI</sequence>
<evidence type="ECO:0000256" key="3">
    <source>
        <dbReference type="ARBA" id="ARBA00023274"/>
    </source>
</evidence>
<evidence type="ECO:0000256" key="1">
    <source>
        <dbReference type="ARBA" id="ARBA00006227"/>
    </source>
</evidence>
<gene>
    <name evidence="4 6" type="primary">rpl13</name>
</gene>
<name>A0A455TQ06_PALPL</name>
<dbReference type="GO" id="GO:0017148">
    <property type="term" value="P:negative regulation of translation"/>
    <property type="evidence" value="ECO:0007669"/>
    <property type="project" value="TreeGrafter"/>
</dbReference>
<geneLocation type="chloroplast" evidence="6"/>
<dbReference type="CDD" id="cd00392">
    <property type="entry name" value="Ribosomal_L13"/>
    <property type="match status" value="1"/>
</dbReference>
<accession>A0A455TQ06</accession>
<dbReference type="HAMAP" id="MF_01366">
    <property type="entry name" value="Ribosomal_uL13"/>
    <property type="match status" value="1"/>
</dbReference>
<keyword evidence="6" id="KW-0934">Plastid</keyword>
<evidence type="ECO:0000256" key="5">
    <source>
        <dbReference type="RuleBase" id="RU003877"/>
    </source>
</evidence>